<comment type="subcellular location">
    <subcellularLocation>
        <location evidence="1">Cell membrane</location>
    </subcellularLocation>
</comment>
<keyword evidence="2" id="KW-1003">Cell membrane</keyword>
<dbReference type="InterPro" id="IPR050150">
    <property type="entry name" value="IgV_Light_Chain"/>
</dbReference>
<feature type="domain" description="Ig-like" evidence="9">
    <location>
        <begin position="9"/>
        <end position="119"/>
    </location>
</feature>
<evidence type="ECO:0000259" key="9">
    <source>
        <dbReference type="PROSITE" id="PS50835"/>
    </source>
</evidence>
<dbReference type="SMART" id="SM00406">
    <property type="entry name" value="IGv"/>
    <property type="match status" value="1"/>
</dbReference>
<feature type="region of interest" description="Disordered" evidence="7">
    <location>
        <begin position="76"/>
        <end position="99"/>
    </location>
</feature>
<keyword evidence="3" id="KW-0472">Membrane</keyword>
<reference evidence="10" key="2">
    <citation type="submission" date="2025-09" db="UniProtKB">
        <authorList>
            <consortium name="Ensembl"/>
        </authorList>
    </citation>
    <scope>IDENTIFICATION</scope>
</reference>
<keyword evidence="6" id="KW-0391">Immunity</keyword>
<dbReference type="Ensembl" id="ENSCLAT00000012482.1">
    <property type="protein sequence ID" value="ENSCLAP00000012339.1"/>
    <property type="gene ID" value="ENSCLAG00000008523.1"/>
</dbReference>
<feature type="chain" id="PRO_5034795038" description="Ig-like domain-containing protein" evidence="8">
    <location>
        <begin position="24"/>
        <end position="143"/>
    </location>
</feature>
<comment type="subunit">
    <text evidence="5">Immunoglobulins are composed of two identical heavy chains and two identical light chains; disulfide-linked.</text>
</comment>
<protein>
    <recommendedName>
        <fullName evidence="9">Ig-like domain-containing protein</fullName>
    </recommendedName>
</protein>
<evidence type="ECO:0000256" key="2">
    <source>
        <dbReference type="ARBA" id="ARBA00022475"/>
    </source>
</evidence>
<evidence type="ECO:0000256" key="6">
    <source>
        <dbReference type="ARBA" id="ARBA00043265"/>
    </source>
</evidence>
<keyword evidence="11" id="KW-1185">Reference proteome</keyword>
<feature type="signal peptide" evidence="8">
    <location>
        <begin position="1"/>
        <end position="23"/>
    </location>
</feature>
<dbReference type="GO" id="GO:0005576">
    <property type="term" value="C:extracellular region"/>
    <property type="evidence" value="ECO:0007669"/>
    <property type="project" value="UniProtKB-ARBA"/>
</dbReference>
<dbReference type="InterPro" id="IPR013783">
    <property type="entry name" value="Ig-like_fold"/>
</dbReference>
<dbReference type="InterPro" id="IPR007110">
    <property type="entry name" value="Ig-like_dom"/>
</dbReference>
<keyword evidence="8" id="KW-0732">Signal</keyword>
<dbReference type="Pfam" id="PF07686">
    <property type="entry name" value="V-set"/>
    <property type="match status" value="1"/>
</dbReference>
<evidence type="ECO:0000313" key="11">
    <source>
        <dbReference type="Proteomes" id="UP000694398"/>
    </source>
</evidence>
<organism evidence="10 11">
    <name type="scientific">Chinchilla lanigera</name>
    <name type="common">Long-tailed chinchilla</name>
    <name type="synonym">Chinchilla villidera</name>
    <dbReference type="NCBI Taxonomy" id="34839"/>
    <lineage>
        <taxon>Eukaryota</taxon>
        <taxon>Metazoa</taxon>
        <taxon>Chordata</taxon>
        <taxon>Craniata</taxon>
        <taxon>Vertebrata</taxon>
        <taxon>Euteleostomi</taxon>
        <taxon>Mammalia</taxon>
        <taxon>Eutheria</taxon>
        <taxon>Euarchontoglires</taxon>
        <taxon>Glires</taxon>
        <taxon>Rodentia</taxon>
        <taxon>Hystricomorpha</taxon>
        <taxon>Chinchillidae</taxon>
        <taxon>Chinchilla</taxon>
    </lineage>
</organism>
<dbReference type="InterPro" id="IPR003599">
    <property type="entry name" value="Ig_sub"/>
</dbReference>
<keyword evidence="4" id="KW-1015">Disulfide bond</keyword>
<keyword evidence="6" id="KW-1280">Immunoglobulin</keyword>
<dbReference type="AlphaFoldDB" id="A0A8C2VGH6"/>
<accession>A0A8C2VGH6</accession>
<evidence type="ECO:0000313" key="10">
    <source>
        <dbReference type="Ensembl" id="ENSCLAP00000012339.1"/>
    </source>
</evidence>
<feature type="region of interest" description="Disordered" evidence="7">
    <location>
        <begin position="124"/>
        <end position="143"/>
    </location>
</feature>
<dbReference type="SUPFAM" id="SSF48726">
    <property type="entry name" value="Immunoglobulin"/>
    <property type="match status" value="1"/>
</dbReference>
<dbReference type="PROSITE" id="PS50835">
    <property type="entry name" value="IG_LIKE"/>
    <property type="match status" value="1"/>
</dbReference>
<evidence type="ECO:0000256" key="3">
    <source>
        <dbReference type="ARBA" id="ARBA00023136"/>
    </source>
</evidence>
<name>A0A8C2VGH6_CHILA</name>
<keyword evidence="6" id="KW-1064">Adaptive immunity</keyword>
<sequence length="143" mass="15096">MTSAMAWRPLLFSLLAHCTGSWAQAVLTQPPSASGSPEETVTISCTGSSTNIGDGYAVQWYQQLSGVAPKLIIYSSTNRPSGVSDRYSGSKSGNTASLTISGLQSEDEADYYCQTYDSSLGARTVLQPHGEAKTKTSSSSARQ</sequence>
<dbReference type="SMART" id="SM00409">
    <property type="entry name" value="IG"/>
    <property type="match status" value="1"/>
</dbReference>
<reference evidence="10" key="1">
    <citation type="submission" date="2025-08" db="UniProtKB">
        <authorList>
            <consortium name="Ensembl"/>
        </authorList>
    </citation>
    <scope>IDENTIFICATION</scope>
</reference>
<evidence type="ECO:0000256" key="7">
    <source>
        <dbReference type="SAM" id="MobiDB-lite"/>
    </source>
</evidence>
<evidence type="ECO:0000256" key="1">
    <source>
        <dbReference type="ARBA" id="ARBA00004236"/>
    </source>
</evidence>
<dbReference type="GO" id="GO:0019814">
    <property type="term" value="C:immunoglobulin complex"/>
    <property type="evidence" value="ECO:0007669"/>
    <property type="project" value="UniProtKB-KW"/>
</dbReference>
<evidence type="ECO:0000256" key="4">
    <source>
        <dbReference type="ARBA" id="ARBA00023157"/>
    </source>
</evidence>
<dbReference type="GeneTree" id="ENSGT00940000154293"/>
<evidence type="ECO:0000256" key="8">
    <source>
        <dbReference type="SAM" id="SignalP"/>
    </source>
</evidence>
<dbReference type="InterPro" id="IPR036179">
    <property type="entry name" value="Ig-like_dom_sf"/>
</dbReference>
<dbReference type="PANTHER" id="PTHR23267">
    <property type="entry name" value="IMMUNOGLOBULIN LIGHT CHAIN"/>
    <property type="match status" value="1"/>
</dbReference>
<dbReference type="Gene3D" id="2.60.40.10">
    <property type="entry name" value="Immunoglobulins"/>
    <property type="match status" value="1"/>
</dbReference>
<dbReference type="Proteomes" id="UP000694398">
    <property type="component" value="Unassembled WGS sequence"/>
</dbReference>
<dbReference type="FunFam" id="2.60.40.10:FF:000442">
    <property type="entry name" value="Immunoglobulin lambda variable 2-8"/>
    <property type="match status" value="1"/>
</dbReference>
<dbReference type="GO" id="GO:0005886">
    <property type="term" value="C:plasma membrane"/>
    <property type="evidence" value="ECO:0007669"/>
    <property type="project" value="UniProtKB-SubCell"/>
</dbReference>
<evidence type="ECO:0000256" key="5">
    <source>
        <dbReference type="ARBA" id="ARBA00038737"/>
    </source>
</evidence>
<dbReference type="InterPro" id="IPR013106">
    <property type="entry name" value="Ig_V-set"/>
</dbReference>
<proteinExistence type="predicted"/>